<protein>
    <submittedName>
        <fullName evidence="1">Uncharacterized protein</fullName>
    </submittedName>
</protein>
<dbReference type="AlphaFoldDB" id="A0A0P1ALZ2"/>
<dbReference type="GeneID" id="36407531"/>
<dbReference type="EMBL" id="CCYD01000610">
    <property type="protein sequence ID" value="CEG42181.1"/>
    <property type="molecule type" value="Genomic_DNA"/>
</dbReference>
<evidence type="ECO:0000313" key="1">
    <source>
        <dbReference type="EMBL" id="CEG42181.1"/>
    </source>
</evidence>
<sequence length="115" mass="13207">MTATNSSSHHIGTTRCIPINLDPEQQRNVSHVSILNGCNWLADRVNMHDLSTVVQRYKTMRLCTVHGLNPIKPDGRKKWKNAWQNLRSLRCTQIDYASFQCFNRVMASSFGCTKR</sequence>
<dbReference type="Proteomes" id="UP000054928">
    <property type="component" value="Unassembled WGS sequence"/>
</dbReference>
<evidence type="ECO:0000313" key="2">
    <source>
        <dbReference type="Proteomes" id="UP000054928"/>
    </source>
</evidence>
<keyword evidence="2" id="KW-1185">Reference proteome</keyword>
<name>A0A0P1ALZ2_PLAHL</name>
<organism evidence="1 2">
    <name type="scientific">Plasmopara halstedii</name>
    <name type="common">Downy mildew of sunflower</name>
    <dbReference type="NCBI Taxonomy" id="4781"/>
    <lineage>
        <taxon>Eukaryota</taxon>
        <taxon>Sar</taxon>
        <taxon>Stramenopiles</taxon>
        <taxon>Oomycota</taxon>
        <taxon>Peronosporomycetes</taxon>
        <taxon>Peronosporales</taxon>
        <taxon>Peronosporaceae</taxon>
        <taxon>Plasmopara</taxon>
    </lineage>
</organism>
<dbReference type="RefSeq" id="XP_024578550.1">
    <property type="nucleotide sequence ID" value="XM_024728033.1"/>
</dbReference>
<reference evidence="2" key="1">
    <citation type="submission" date="2014-09" db="EMBL/GenBank/DDBJ databases">
        <authorList>
            <person name="Sharma Rahul"/>
            <person name="Thines Marco"/>
        </authorList>
    </citation>
    <scope>NUCLEOTIDE SEQUENCE [LARGE SCALE GENOMIC DNA]</scope>
</reference>
<proteinExistence type="predicted"/>
<accession>A0A0P1ALZ2</accession>